<evidence type="ECO:0000256" key="5">
    <source>
        <dbReference type="ARBA" id="ARBA00022989"/>
    </source>
</evidence>
<feature type="transmembrane region" description="Helical" evidence="8">
    <location>
        <begin position="218"/>
        <end position="239"/>
    </location>
</feature>
<feature type="transmembrane region" description="Helical" evidence="8">
    <location>
        <begin position="91"/>
        <end position="113"/>
    </location>
</feature>
<dbReference type="Pfam" id="PF00001">
    <property type="entry name" value="7tm_1"/>
    <property type="match status" value="1"/>
</dbReference>
<evidence type="ECO:0000256" key="8">
    <source>
        <dbReference type="SAM" id="Phobius"/>
    </source>
</evidence>
<comment type="subcellular location">
    <subcellularLocation>
        <location evidence="1">Cell membrane</location>
        <topology evidence="1">Multi-pass membrane protein</topology>
    </subcellularLocation>
</comment>
<evidence type="ECO:0000256" key="3">
    <source>
        <dbReference type="ARBA" id="ARBA00022475"/>
    </source>
</evidence>
<keyword evidence="6 8" id="KW-0472">Membrane</keyword>
<evidence type="ECO:0000313" key="10">
    <source>
        <dbReference type="EMBL" id="GIX99043.1"/>
    </source>
</evidence>
<dbReference type="CDD" id="cd00637">
    <property type="entry name" value="7tm_classA_rhodopsin-like"/>
    <property type="match status" value="1"/>
</dbReference>
<evidence type="ECO:0000256" key="6">
    <source>
        <dbReference type="ARBA" id="ARBA00023136"/>
    </source>
</evidence>
<keyword evidence="11" id="KW-1185">Reference proteome</keyword>
<evidence type="ECO:0000259" key="9">
    <source>
        <dbReference type="PROSITE" id="PS50262"/>
    </source>
</evidence>
<sequence>MFHQGLVDCLRASLLIPLGMSVLLCQRLPRCSIVETAFLLLVTVSTVNILTSVINDAPLLPEQNEISNGGTDNGYSFNSENNHVVLDSPQCIIFGLFIIWFASFTINLGPTFLSGALSSAREGVALIDACPMVYAPVRHYVLNVLWVTVNLMCIILTGIHLRKLYRDLTKSNLEALRIAGLVTTMISVRSERDLSESRQIQSYIDRLEKEGIRRVKMFVVLVAAYIVFWGPLFTVILIQPGVNGPSTAYEMSLHVAFAHTFVNPTLILVLHKELRHASSNASCCYTLCNSQAPDIPFEPSPAASRLNRSYL</sequence>
<dbReference type="InterPro" id="IPR017452">
    <property type="entry name" value="GPCR_Rhodpsn_7TM"/>
</dbReference>
<evidence type="ECO:0000313" key="11">
    <source>
        <dbReference type="Proteomes" id="UP001054837"/>
    </source>
</evidence>
<keyword evidence="4 8" id="KW-0812">Transmembrane</keyword>
<dbReference type="Proteomes" id="UP001054837">
    <property type="component" value="Unassembled WGS sequence"/>
</dbReference>
<evidence type="ECO:0000256" key="7">
    <source>
        <dbReference type="ARBA" id="ARBA00023170"/>
    </source>
</evidence>
<reference evidence="10 11" key="1">
    <citation type="submission" date="2021-06" db="EMBL/GenBank/DDBJ databases">
        <title>Caerostris darwini draft genome.</title>
        <authorList>
            <person name="Kono N."/>
            <person name="Arakawa K."/>
        </authorList>
    </citation>
    <scope>NUCLEOTIDE SEQUENCE [LARGE SCALE GENOMIC DNA]</scope>
</reference>
<comment type="caution">
    <text evidence="10">The sequence shown here is derived from an EMBL/GenBank/DDBJ whole genome shotgun (WGS) entry which is preliminary data.</text>
</comment>
<name>A0AAV4PPY4_9ARAC</name>
<evidence type="ECO:0000256" key="2">
    <source>
        <dbReference type="ARBA" id="ARBA00010663"/>
    </source>
</evidence>
<dbReference type="AlphaFoldDB" id="A0AAV4PPY4"/>
<accession>A0AAV4PPY4</accession>
<organism evidence="10 11">
    <name type="scientific">Caerostris darwini</name>
    <dbReference type="NCBI Taxonomy" id="1538125"/>
    <lineage>
        <taxon>Eukaryota</taxon>
        <taxon>Metazoa</taxon>
        <taxon>Ecdysozoa</taxon>
        <taxon>Arthropoda</taxon>
        <taxon>Chelicerata</taxon>
        <taxon>Arachnida</taxon>
        <taxon>Araneae</taxon>
        <taxon>Araneomorphae</taxon>
        <taxon>Entelegynae</taxon>
        <taxon>Araneoidea</taxon>
        <taxon>Araneidae</taxon>
        <taxon>Caerostris</taxon>
    </lineage>
</organism>
<feature type="transmembrane region" description="Helical" evidence="8">
    <location>
        <begin position="251"/>
        <end position="270"/>
    </location>
</feature>
<dbReference type="PANTHER" id="PTHR24241">
    <property type="entry name" value="NEUROPEPTIDE RECEPTOR-RELATED G-PROTEIN COUPLED RECEPTOR"/>
    <property type="match status" value="1"/>
</dbReference>
<feature type="domain" description="G-protein coupled receptors family 1 profile" evidence="9">
    <location>
        <begin position="1"/>
        <end position="267"/>
    </location>
</feature>
<proteinExistence type="inferred from homology"/>
<evidence type="ECO:0000256" key="1">
    <source>
        <dbReference type="ARBA" id="ARBA00004651"/>
    </source>
</evidence>
<comment type="similarity">
    <text evidence="2">Belongs to the G-protein coupled receptor 1 family.</text>
</comment>
<feature type="transmembrane region" description="Helical" evidence="8">
    <location>
        <begin position="140"/>
        <end position="161"/>
    </location>
</feature>
<dbReference type="PROSITE" id="PS50262">
    <property type="entry name" value="G_PROTEIN_RECEP_F1_2"/>
    <property type="match status" value="1"/>
</dbReference>
<keyword evidence="3" id="KW-1003">Cell membrane</keyword>
<protein>
    <recommendedName>
        <fullName evidence="9">G-protein coupled receptors family 1 profile domain-containing protein</fullName>
    </recommendedName>
</protein>
<dbReference type="SUPFAM" id="SSF81321">
    <property type="entry name" value="Family A G protein-coupled receptor-like"/>
    <property type="match status" value="1"/>
</dbReference>
<dbReference type="EMBL" id="BPLQ01003263">
    <property type="protein sequence ID" value="GIX99043.1"/>
    <property type="molecule type" value="Genomic_DNA"/>
</dbReference>
<dbReference type="InterPro" id="IPR000276">
    <property type="entry name" value="GPCR_Rhodpsn"/>
</dbReference>
<dbReference type="GO" id="GO:0004930">
    <property type="term" value="F:G protein-coupled receptor activity"/>
    <property type="evidence" value="ECO:0007669"/>
    <property type="project" value="InterPro"/>
</dbReference>
<dbReference type="Gene3D" id="1.20.1070.10">
    <property type="entry name" value="Rhodopsin 7-helix transmembrane proteins"/>
    <property type="match status" value="1"/>
</dbReference>
<keyword evidence="7" id="KW-0675">Receptor</keyword>
<gene>
    <name evidence="10" type="ORF">CDAR_519041</name>
</gene>
<keyword evidence="5 8" id="KW-1133">Transmembrane helix</keyword>
<dbReference type="GO" id="GO:0005886">
    <property type="term" value="C:plasma membrane"/>
    <property type="evidence" value="ECO:0007669"/>
    <property type="project" value="UniProtKB-SubCell"/>
</dbReference>
<evidence type="ECO:0000256" key="4">
    <source>
        <dbReference type="ARBA" id="ARBA00022692"/>
    </source>
</evidence>